<evidence type="ECO:0000256" key="2">
    <source>
        <dbReference type="SAM" id="SignalP"/>
    </source>
</evidence>
<name>A0A9N8DSV0_9STRA</name>
<protein>
    <submittedName>
        <fullName evidence="3">Uncharacterized protein</fullName>
    </submittedName>
</protein>
<evidence type="ECO:0000313" key="4">
    <source>
        <dbReference type="Proteomes" id="UP001153069"/>
    </source>
</evidence>
<sequence>MVRLSLLLLTSFVTTTLAFSPHRYCVAPHRQQQQQQPSWALFSTKKKVRRQPSSSTDSSSGILDIEEPAGIVGAEFFGGNKQKEEFYDPVAEAEADADVQAAATVYDRFQDTNAFSSPLAARIGRAVQNRINSVLYVVMSSTPEQEQDTTSIQYASNLVWESCFSTQSSSTPLAGLEEALNFYKGVDVAIVSGTQLPGDNNRIQLTWQISVVWPIFWEPRVLLTGSSEITLQNNNLDDDDDKDDSLIRTITKQIDSLDSSSDLISTIADQLWPRFWDTYHIGMTPSAEIMTRVEDKKKQQSGFLPKKYNVFEIPARLVTAPTQLDSEAGRIDGNAQIIPNHAFSCVVKTMGPQKQDYVPASPVQVQILPPSAGATLPKIKWSIPLSVDFQTNAKLPLPGADPEARPDSEPLCEYEFQPRRLVATVPFSGSPQDVEIADARKTLYDSVIKDGLKPLLDDDGRPQFFFLSNGVKACYTEEGLGMCVYEWRPKFVEPNEVGIELTRTGS</sequence>
<dbReference type="AlphaFoldDB" id="A0A9N8DSV0"/>
<gene>
    <name evidence="3" type="ORF">SEMRO_264_G102490.1</name>
</gene>
<dbReference type="EMBL" id="CAICTM010000263">
    <property type="protein sequence ID" value="CAB9506354.1"/>
    <property type="molecule type" value="Genomic_DNA"/>
</dbReference>
<evidence type="ECO:0000313" key="3">
    <source>
        <dbReference type="EMBL" id="CAB9506354.1"/>
    </source>
</evidence>
<dbReference type="Proteomes" id="UP001153069">
    <property type="component" value="Unassembled WGS sequence"/>
</dbReference>
<proteinExistence type="predicted"/>
<reference evidence="3" key="1">
    <citation type="submission" date="2020-06" db="EMBL/GenBank/DDBJ databases">
        <authorList>
            <consortium name="Plant Systems Biology data submission"/>
        </authorList>
    </citation>
    <scope>NUCLEOTIDE SEQUENCE</scope>
    <source>
        <strain evidence="3">D6</strain>
    </source>
</reference>
<accession>A0A9N8DSV0</accession>
<dbReference type="OrthoDB" id="197504at2759"/>
<feature type="signal peptide" evidence="2">
    <location>
        <begin position="1"/>
        <end position="18"/>
    </location>
</feature>
<evidence type="ECO:0000256" key="1">
    <source>
        <dbReference type="SAM" id="MobiDB-lite"/>
    </source>
</evidence>
<feature type="region of interest" description="Disordered" evidence="1">
    <location>
        <begin position="36"/>
        <end position="62"/>
    </location>
</feature>
<organism evidence="3 4">
    <name type="scientific">Seminavis robusta</name>
    <dbReference type="NCBI Taxonomy" id="568900"/>
    <lineage>
        <taxon>Eukaryota</taxon>
        <taxon>Sar</taxon>
        <taxon>Stramenopiles</taxon>
        <taxon>Ochrophyta</taxon>
        <taxon>Bacillariophyta</taxon>
        <taxon>Bacillariophyceae</taxon>
        <taxon>Bacillariophycidae</taxon>
        <taxon>Naviculales</taxon>
        <taxon>Naviculaceae</taxon>
        <taxon>Seminavis</taxon>
    </lineage>
</organism>
<feature type="chain" id="PRO_5040483443" evidence="2">
    <location>
        <begin position="19"/>
        <end position="506"/>
    </location>
</feature>
<keyword evidence="4" id="KW-1185">Reference proteome</keyword>
<keyword evidence="2" id="KW-0732">Signal</keyword>
<comment type="caution">
    <text evidence="3">The sequence shown here is derived from an EMBL/GenBank/DDBJ whole genome shotgun (WGS) entry which is preliminary data.</text>
</comment>